<feature type="domain" description="N-acetyltransferase" evidence="1">
    <location>
        <begin position="1"/>
        <end position="126"/>
    </location>
</feature>
<organism evidence="2 3">
    <name type="scientific">Phytophthora palmivora</name>
    <dbReference type="NCBI Taxonomy" id="4796"/>
    <lineage>
        <taxon>Eukaryota</taxon>
        <taxon>Sar</taxon>
        <taxon>Stramenopiles</taxon>
        <taxon>Oomycota</taxon>
        <taxon>Peronosporomycetes</taxon>
        <taxon>Peronosporales</taxon>
        <taxon>Peronosporaceae</taxon>
        <taxon>Phytophthora</taxon>
    </lineage>
</organism>
<evidence type="ECO:0000313" key="3">
    <source>
        <dbReference type="Proteomes" id="UP000237271"/>
    </source>
</evidence>
<name>A0A2P4XM75_9STRA</name>
<sequence length="301" mass="34069">MLNGPFKTFNEFEAYCLSTEKSREPQIYAIVVDGHAVGMIAYMQAHPSNGIAEVGRIYYTSKLQKTPAATEAMYLLIANAFKLGYRRYEWKCDSCNLASRNAATRYGFTYEGLFRQAMIYKSRNRDTTQFSIIDVDWNGGLNDAYKRWLKSSNFDENGQQILRLSELTAPFRGDVESAITQLGGVQQCPEGINARVTTELLEDDMATSCKREAAGYDVKELLQPSQTLVTPSKEHTTSICRYRQSQMSFRSLAETLLRIREDLLATGVGEVTAPNASLFREFYKLNQLANLMNIKEDVLNE</sequence>
<dbReference type="AlphaFoldDB" id="A0A2P4XM75"/>
<dbReference type="PROSITE" id="PS51186">
    <property type="entry name" value="GNAT"/>
    <property type="match status" value="1"/>
</dbReference>
<evidence type="ECO:0000313" key="2">
    <source>
        <dbReference type="EMBL" id="POM66662.1"/>
    </source>
</evidence>
<comment type="caution">
    <text evidence="2">The sequence shown here is derived from an EMBL/GenBank/DDBJ whole genome shotgun (WGS) entry which is preliminary data.</text>
</comment>
<dbReference type="Pfam" id="PF00583">
    <property type="entry name" value="Acetyltransf_1"/>
    <property type="match status" value="1"/>
</dbReference>
<feature type="non-terminal residue" evidence="2">
    <location>
        <position position="301"/>
    </location>
</feature>
<accession>A0A2P4XM75</accession>
<dbReference type="OrthoDB" id="41238at2759"/>
<dbReference type="SUPFAM" id="SSF55729">
    <property type="entry name" value="Acyl-CoA N-acyltransferases (Nat)"/>
    <property type="match status" value="1"/>
</dbReference>
<keyword evidence="3" id="KW-1185">Reference proteome</keyword>
<dbReference type="InterPro" id="IPR000182">
    <property type="entry name" value="GNAT_dom"/>
</dbReference>
<dbReference type="Proteomes" id="UP000237271">
    <property type="component" value="Unassembled WGS sequence"/>
</dbReference>
<dbReference type="PANTHER" id="PTHR43441:SF2">
    <property type="entry name" value="FAMILY ACETYLTRANSFERASE, PUTATIVE (AFU_ORTHOLOGUE AFUA_7G00850)-RELATED"/>
    <property type="match status" value="1"/>
</dbReference>
<dbReference type="InterPro" id="IPR016181">
    <property type="entry name" value="Acyl_CoA_acyltransferase"/>
</dbReference>
<dbReference type="GO" id="GO:1990189">
    <property type="term" value="F:protein N-terminal-serine acetyltransferase activity"/>
    <property type="evidence" value="ECO:0007669"/>
    <property type="project" value="TreeGrafter"/>
</dbReference>
<dbReference type="EMBL" id="NCKW01009559">
    <property type="protein sequence ID" value="POM66662.1"/>
    <property type="molecule type" value="Genomic_DNA"/>
</dbReference>
<dbReference type="GO" id="GO:0008999">
    <property type="term" value="F:protein-N-terminal-alanine acetyltransferase activity"/>
    <property type="evidence" value="ECO:0007669"/>
    <property type="project" value="TreeGrafter"/>
</dbReference>
<dbReference type="PANTHER" id="PTHR43441">
    <property type="entry name" value="RIBOSOMAL-PROTEIN-SERINE ACETYLTRANSFERASE"/>
    <property type="match status" value="1"/>
</dbReference>
<dbReference type="InterPro" id="IPR051908">
    <property type="entry name" value="Ribosomal_N-acetyltransferase"/>
</dbReference>
<reference evidence="2 3" key="1">
    <citation type="journal article" date="2017" name="Genome Biol. Evol.">
        <title>Phytophthora megakarya and P. palmivora, closely related causal agents of cacao black pod rot, underwent increases in genome sizes and gene numbers by different mechanisms.</title>
        <authorList>
            <person name="Ali S.S."/>
            <person name="Shao J."/>
            <person name="Lary D.J."/>
            <person name="Kronmiller B."/>
            <person name="Shen D."/>
            <person name="Strem M.D."/>
            <person name="Amoako-Attah I."/>
            <person name="Akrofi A.Y."/>
            <person name="Begoude B.A."/>
            <person name="Ten Hoopen G.M."/>
            <person name="Coulibaly K."/>
            <person name="Kebe B.I."/>
            <person name="Melnick R.L."/>
            <person name="Guiltinan M.J."/>
            <person name="Tyler B.M."/>
            <person name="Meinhardt L.W."/>
            <person name="Bailey B.A."/>
        </authorList>
    </citation>
    <scope>NUCLEOTIDE SEQUENCE [LARGE SCALE GENOMIC DNA]</scope>
    <source>
        <strain evidence="3">sbr112.9</strain>
    </source>
</reference>
<proteinExistence type="predicted"/>
<gene>
    <name evidence="2" type="ORF">PHPALM_17441</name>
</gene>
<protein>
    <submittedName>
        <fullName evidence="2">GNAT family acetyltransferase</fullName>
    </submittedName>
</protein>
<evidence type="ECO:0000259" key="1">
    <source>
        <dbReference type="PROSITE" id="PS51186"/>
    </source>
</evidence>
<dbReference type="Gene3D" id="3.40.630.30">
    <property type="match status" value="1"/>
</dbReference>